<dbReference type="Pfam" id="PF08447">
    <property type="entry name" value="PAS_3"/>
    <property type="match status" value="2"/>
</dbReference>
<dbReference type="Gene3D" id="1.20.120.160">
    <property type="entry name" value="HPT domain"/>
    <property type="match status" value="1"/>
</dbReference>
<evidence type="ECO:0000256" key="12">
    <source>
        <dbReference type="ARBA" id="ARBA00023136"/>
    </source>
</evidence>
<dbReference type="InterPro" id="IPR029016">
    <property type="entry name" value="GAF-like_dom_sf"/>
</dbReference>
<sequence length="1354" mass="155999">MKNQLKHISISSDQMNRTFPFHFGFDEKGQILFLGPSLEKMFGDLRGQFFTDLFEFERPKLQAFDVSTLAKSREQTFLFRSKFRNKVLFRGQFDYFKDAGFLIFLGTPWFSSIEEVSKNGLSISDFAPLDPLIDLLHLIKNQELVTDDLKELVQTINTQKQELEKLAYVASANADGVLYTDSEGKITYVNEGFLYETGYSKSEVIGKTPIEIGRGPKTENDRVEAMLQAFFKKEPFKLELKMYRKNGSFFEARINGQPILNTQGKFLHFFSQIENVTEEKASKKRIRDFEDTFRKVLEFSGDNVWEHDFISEKTVFSNKKNNFLGFEFEQETDLAKLWYESVLEEDISLLKENDQKYRNGLISSHQLEYRIKSQDGKIKWVKDRGIVIEKDENGKPLKVIGTHSDITEQKNAQEELLNVNKKLGSVLNELKDVIWSVTYPDLNGIFFTPSAEELFGLDMDTFMRDNSWWEKVIYKEDLHVLREIISEVEEKSEYEKKYRIQTPEGQIKWVQNKGKLIFENGVPVRMNGILVDITDKKKTEELLEAQEELKNILIELSSTYINMDLDEVDLQIQNSLHQIGEFVGADRAYIFKYDLDASTTSCTYEWVQQGISEEIANTQDVPLEFIPQWLEAHEKGEPFSVEDVALLDQQGLKELKDVLEPQGIQSLIAIPMMYRKELLGFVGFDSVNKKHTYSNKEIELLFVFAQMLINVQMRKQSETRLFHQEEKFRNIISNMNLGLLEVDLNEKVLHANHTFCEMAGYPLEKLVGYKATDLLLDEESKEKLLSKSKSRIDGISDSYEMKYQRPDGEIRWWYISGAPNYNDKNELIGSIGIHLDITEQKRLEVELIRQREEAEKSKRAKEIFFANMSHEIRTPMNAIVGMSEQMAKTQLDEKQKVFLSTIHSSANHLTVIIKDILDLSKLEAGKMTLESIGFSLREILHKVIQMMNSRAEEKGLILEVASYDLRLNPILMGDPYRINQILLNLISNAVKFTEKGKVQVSCKMLKDSPDSQEVAIQISDTGIGMDTSFFQGNIEKFSQEDSTITRKYGGTGLGLSITKELVDLMDGKFEIKSKKGIGTQVIVKFTLAKGTEADLPVDIPFEVNLHKLKGKRVLIVDDNEFNRLVATTVLDQFEMELTTANHGHEAVSICREKDFDLILMDIQMPVMDGVKATQIIREELKKGVPIIALTAFAMKGDEEKYLKKGMNGFLAKPFQEKDILKILGRVFDFEAKDSVKPIIHRDAKKRLYSLDELESIAKGNKEFVDKMIKLFQTNARDGMDQLKLSFDGYDFTQVKKIAHRIKPSIKMMRISEISEEVAELEKEVEVQQDSPRMRFIISHMEEVLNKVLEDLKEK</sequence>
<dbReference type="Pfam" id="PF07701">
    <property type="entry name" value="HNOBA"/>
    <property type="match status" value="2"/>
</dbReference>
<dbReference type="InterPro" id="IPR035965">
    <property type="entry name" value="PAS-like_dom_sf"/>
</dbReference>
<keyword evidence="22" id="KW-1185">Reference proteome</keyword>
<dbReference type="SMART" id="SM00388">
    <property type="entry name" value="HisKA"/>
    <property type="match status" value="1"/>
</dbReference>
<evidence type="ECO:0000259" key="17">
    <source>
        <dbReference type="PROSITE" id="PS50110"/>
    </source>
</evidence>
<dbReference type="Gene3D" id="3.30.450.260">
    <property type="entry name" value="Haem NO binding associated domain"/>
    <property type="match status" value="1"/>
</dbReference>
<dbReference type="Gene3D" id="1.10.287.130">
    <property type="match status" value="1"/>
</dbReference>
<dbReference type="InterPro" id="IPR036890">
    <property type="entry name" value="HATPase_C_sf"/>
</dbReference>
<keyword evidence="5" id="KW-0808">Transferase</keyword>
<evidence type="ECO:0000313" key="22">
    <source>
        <dbReference type="Proteomes" id="UP001171916"/>
    </source>
</evidence>
<keyword evidence="11" id="KW-0902">Two-component regulatory system</keyword>
<organism evidence="21 22">
    <name type="scientific">Algoriphagus sediminis</name>
    <dbReference type="NCBI Taxonomy" id="3057113"/>
    <lineage>
        <taxon>Bacteria</taxon>
        <taxon>Pseudomonadati</taxon>
        <taxon>Bacteroidota</taxon>
        <taxon>Cytophagia</taxon>
        <taxon>Cytophagales</taxon>
        <taxon>Cyclobacteriaceae</taxon>
        <taxon>Algoriphagus</taxon>
    </lineage>
</organism>
<feature type="modified residue" description="Phosphohistidine" evidence="14">
    <location>
        <position position="1299"/>
    </location>
</feature>
<dbReference type="PROSITE" id="PS50113">
    <property type="entry name" value="PAC"/>
    <property type="match status" value="4"/>
</dbReference>
<dbReference type="NCBIfam" id="TIGR00229">
    <property type="entry name" value="sensory_box"/>
    <property type="match status" value="4"/>
</dbReference>
<evidence type="ECO:0000256" key="11">
    <source>
        <dbReference type="ARBA" id="ARBA00023012"/>
    </source>
</evidence>
<dbReference type="Gene3D" id="3.30.450.40">
    <property type="match status" value="1"/>
</dbReference>
<name>A0ABT7YGK0_9BACT</name>
<dbReference type="InterPro" id="IPR013655">
    <property type="entry name" value="PAS_fold_3"/>
</dbReference>
<dbReference type="InterPro" id="IPR036097">
    <property type="entry name" value="HisK_dim/P_sf"/>
</dbReference>
<dbReference type="PROSITE" id="PS50110">
    <property type="entry name" value="RESPONSE_REGULATORY"/>
    <property type="match status" value="1"/>
</dbReference>
<feature type="domain" description="Response regulatory" evidence="17">
    <location>
        <begin position="1112"/>
        <end position="1227"/>
    </location>
</feature>
<keyword evidence="4 15" id="KW-0597">Phosphoprotein</keyword>
<dbReference type="Pfam" id="PF13426">
    <property type="entry name" value="PAS_9"/>
    <property type="match status" value="2"/>
</dbReference>
<keyword evidence="10" id="KW-1133">Transmembrane helix</keyword>
<dbReference type="CDD" id="cd00082">
    <property type="entry name" value="HisKA"/>
    <property type="match status" value="1"/>
</dbReference>
<dbReference type="CDD" id="cd00130">
    <property type="entry name" value="PAS"/>
    <property type="match status" value="3"/>
</dbReference>
<evidence type="ECO:0000256" key="10">
    <source>
        <dbReference type="ARBA" id="ARBA00022989"/>
    </source>
</evidence>
<dbReference type="SMART" id="SM00448">
    <property type="entry name" value="REC"/>
    <property type="match status" value="1"/>
</dbReference>
<dbReference type="SMART" id="SM00065">
    <property type="entry name" value="GAF"/>
    <property type="match status" value="1"/>
</dbReference>
<feature type="domain" description="PAC" evidence="19">
    <location>
        <begin position="494"/>
        <end position="545"/>
    </location>
</feature>
<dbReference type="PRINTS" id="PR00344">
    <property type="entry name" value="BCTRLSENSOR"/>
</dbReference>
<accession>A0ABT7YGK0</accession>
<dbReference type="SUPFAM" id="SSF52172">
    <property type="entry name" value="CheY-like"/>
    <property type="match status" value="1"/>
</dbReference>
<evidence type="ECO:0000256" key="6">
    <source>
        <dbReference type="ARBA" id="ARBA00022692"/>
    </source>
</evidence>
<evidence type="ECO:0000256" key="15">
    <source>
        <dbReference type="PROSITE-ProRule" id="PRU00169"/>
    </source>
</evidence>
<feature type="modified residue" description="4-aspartylphosphate" evidence="15">
    <location>
        <position position="1161"/>
    </location>
</feature>
<dbReference type="PANTHER" id="PTHR45339:SF1">
    <property type="entry name" value="HYBRID SIGNAL TRANSDUCTION HISTIDINE KINASE J"/>
    <property type="match status" value="1"/>
</dbReference>
<comment type="caution">
    <text evidence="21">The sequence shown here is derived from an EMBL/GenBank/DDBJ whole genome shotgun (WGS) entry which is preliminary data.</text>
</comment>
<keyword evidence="7" id="KW-0547">Nucleotide-binding</keyword>
<dbReference type="SUPFAM" id="SSF55874">
    <property type="entry name" value="ATPase domain of HSP90 chaperone/DNA topoisomerase II/histidine kinase"/>
    <property type="match status" value="1"/>
</dbReference>
<dbReference type="InterPro" id="IPR004358">
    <property type="entry name" value="Sig_transdc_His_kin-like_C"/>
</dbReference>
<feature type="domain" description="HPt" evidence="20">
    <location>
        <begin position="1260"/>
        <end position="1354"/>
    </location>
</feature>
<comment type="catalytic activity">
    <reaction evidence="1">
        <text>ATP + protein L-histidine = ADP + protein N-phospho-L-histidine.</text>
        <dbReference type="EC" id="2.7.13.3"/>
    </reaction>
</comment>
<evidence type="ECO:0000256" key="1">
    <source>
        <dbReference type="ARBA" id="ARBA00000085"/>
    </source>
</evidence>
<feature type="domain" description="PAS" evidence="18">
    <location>
        <begin position="724"/>
        <end position="795"/>
    </location>
</feature>
<dbReference type="PANTHER" id="PTHR45339">
    <property type="entry name" value="HYBRID SIGNAL TRANSDUCTION HISTIDINE KINASE J"/>
    <property type="match status" value="1"/>
</dbReference>
<keyword evidence="13" id="KW-0141">cGMP biosynthesis</keyword>
<keyword evidence="8" id="KW-0418">Kinase</keyword>
<reference evidence="21" key="1">
    <citation type="submission" date="2023-06" db="EMBL/GenBank/DDBJ databases">
        <title>Robiginitalea aurantiacus sp. nov. and Algoriphagus sediminis sp. nov., isolated from coastal sediment.</title>
        <authorList>
            <person name="Zhou Z.Y."/>
            <person name="An J."/>
            <person name="Jia Y.W."/>
            <person name="Du Z.J."/>
        </authorList>
    </citation>
    <scope>NUCLEOTIDE SEQUENCE</scope>
    <source>
        <strain evidence="21">C2-7</strain>
    </source>
</reference>
<dbReference type="Pfam" id="PF02518">
    <property type="entry name" value="HATPase_c"/>
    <property type="match status" value="1"/>
</dbReference>
<dbReference type="PROSITE" id="PS50109">
    <property type="entry name" value="HIS_KIN"/>
    <property type="match status" value="1"/>
</dbReference>
<dbReference type="Gene3D" id="3.30.450.20">
    <property type="entry name" value="PAS domain"/>
    <property type="match status" value="4"/>
</dbReference>
<evidence type="ECO:0000256" key="5">
    <source>
        <dbReference type="ARBA" id="ARBA00022679"/>
    </source>
</evidence>
<dbReference type="InterPro" id="IPR008207">
    <property type="entry name" value="Sig_transdc_His_kin_Hpt_dom"/>
</dbReference>
<evidence type="ECO:0000259" key="18">
    <source>
        <dbReference type="PROSITE" id="PS50112"/>
    </source>
</evidence>
<dbReference type="InterPro" id="IPR005467">
    <property type="entry name" value="His_kinase_dom"/>
</dbReference>
<evidence type="ECO:0000256" key="9">
    <source>
        <dbReference type="ARBA" id="ARBA00022840"/>
    </source>
</evidence>
<dbReference type="SUPFAM" id="SSF47384">
    <property type="entry name" value="Homodimeric domain of signal transducing histidine kinase"/>
    <property type="match status" value="1"/>
</dbReference>
<keyword evidence="6" id="KW-0812">Transmembrane</keyword>
<feature type="domain" description="PAC" evidence="19">
    <location>
        <begin position="365"/>
        <end position="418"/>
    </location>
</feature>
<dbReference type="InterPro" id="IPR042463">
    <property type="entry name" value="HNOB_dom_associated_sf"/>
</dbReference>
<evidence type="ECO:0000313" key="21">
    <source>
        <dbReference type="EMBL" id="MDN3205632.1"/>
    </source>
</evidence>
<dbReference type="PROSITE" id="PS50112">
    <property type="entry name" value="PAS"/>
    <property type="match status" value="2"/>
</dbReference>
<keyword evidence="12" id="KW-0472">Membrane</keyword>
<dbReference type="Gene3D" id="3.30.565.10">
    <property type="entry name" value="Histidine kinase-like ATPase, C-terminal domain"/>
    <property type="match status" value="1"/>
</dbReference>
<evidence type="ECO:0000256" key="14">
    <source>
        <dbReference type="PROSITE-ProRule" id="PRU00110"/>
    </source>
</evidence>
<protein>
    <submittedName>
        <fullName evidence="21">PAS domain S-box protein</fullName>
    </submittedName>
</protein>
<comment type="subcellular location">
    <subcellularLocation>
        <location evidence="2">Cell membrane</location>
        <topology evidence="2">Multi-pass membrane protein</topology>
    </subcellularLocation>
</comment>
<evidence type="ECO:0000256" key="3">
    <source>
        <dbReference type="ARBA" id="ARBA00022475"/>
    </source>
</evidence>
<proteinExistence type="predicted"/>
<dbReference type="Gene3D" id="3.40.50.2300">
    <property type="match status" value="1"/>
</dbReference>
<evidence type="ECO:0000256" key="2">
    <source>
        <dbReference type="ARBA" id="ARBA00004651"/>
    </source>
</evidence>
<dbReference type="InterPro" id="IPR000700">
    <property type="entry name" value="PAS-assoc_C"/>
</dbReference>
<dbReference type="CDD" id="cd17546">
    <property type="entry name" value="REC_hyHK_CKI1_RcsC-like"/>
    <property type="match status" value="1"/>
</dbReference>
<dbReference type="CDD" id="cd16922">
    <property type="entry name" value="HATPase_EvgS-ArcB-TorS-like"/>
    <property type="match status" value="1"/>
</dbReference>
<dbReference type="Proteomes" id="UP001171916">
    <property type="component" value="Unassembled WGS sequence"/>
</dbReference>
<feature type="domain" description="PAC" evidence="19">
    <location>
        <begin position="236"/>
        <end position="288"/>
    </location>
</feature>
<keyword evidence="9" id="KW-0067">ATP-binding</keyword>
<dbReference type="SMART" id="SM00086">
    <property type="entry name" value="PAC"/>
    <property type="match status" value="4"/>
</dbReference>
<dbReference type="PROSITE" id="PS50894">
    <property type="entry name" value="HPT"/>
    <property type="match status" value="1"/>
</dbReference>
<dbReference type="Pfam" id="PF00072">
    <property type="entry name" value="Response_reg"/>
    <property type="match status" value="1"/>
</dbReference>
<dbReference type="SUPFAM" id="SSF47226">
    <property type="entry name" value="Histidine-containing phosphotransfer domain, HPT domain"/>
    <property type="match status" value="1"/>
</dbReference>
<gene>
    <name evidence="21" type="ORF">QVH07_15830</name>
</gene>
<dbReference type="SMART" id="SM00091">
    <property type="entry name" value="PAS"/>
    <property type="match status" value="5"/>
</dbReference>
<dbReference type="Pfam" id="PF01627">
    <property type="entry name" value="Hpt"/>
    <property type="match status" value="1"/>
</dbReference>
<feature type="domain" description="PAC" evidence="19">
    <location>
        <begin position="797"/>
        <end position="849"/>
    </location>
</feature>
<dbReference type="InterPro" id="IPR011006">
    <property type="entry name" value="CheY-like_superfamily"/>
</dbReference>
<dbReference type="InterPro" id="IPR001789">
    <property type="entry name" value="Sig_transdc_resp-reg_receiver"/>
</dbReference>
<evidence type="ECO:0000256" key="8">
    <source>
        <dbReference type="ARBA" id="ARBA00022777"/>
    </source>
</evidence>
<dbReference type="EMBL" id="JAUEPH010000007">
    <property type="protein sequence ID" value="MDN3205632.1"/>
    <property type="molecule type" value="Genomic_DNA"/>
</dbReference>
<evidence type="ECO:0000256" key="7">
    <source>
        <dbReference type="ARBA" id="ARBA00022741"/>
    </source>
</evidence>
<dbReference type="InterPro" id="IPR003018">
    <property type="entry name" value="GAF"/>
</dbReference>
<feature type="domain" description="PAS" evidence="18">
    <location>
        <begin position="162"/>
        <end position="210"/>
    </location>
</feature>
<evidence type="ECO:0000259" key="16">
    <source>
        <dbReference type="PROSITE" id="PS50109"/>
    </source>
</evidence>
<keyword evidence="3" id="KW-1003">Cell membrane</keyword>
<evidence type="ECO:0000256" key="4">
    <source>
        <dbReference type="ARBA" id="ARBA00022553"/>
    </source>
</evidence>
<dbReference type="InterPro" id="IPR011645">
    <property type="entry name" value="HNOB_dom_associated"/>
</dbReference>
<dbReference type="SMART" id="SM00387">
    <property type="entry name" value="HATPase_c"/>
    <property type="match status" value="1"/>
</dbReference>
<evidence type="ECO:0000259" key="20">
    <source>
        <dbReference type="PROSITE" id="PS50894"/>
    </source>
</evidence>
<dbReference type="SUPFAM" id="SSF55785">
    <property type="entry name" value="PYP-like sensor domain (PAS domain)"/>
    <property type="match status" value="4"/>
</dbReference>
<dbReference type="InterPro" id="IPR000014">
    <property type="entry name" value="PAS"/>
</dbReference>
<dbReference type="InterPro" id="IPR036641">
    <property type="entry name" value="HPT_dom_sf"/>
</dbReference>
<dbReference type="RefSeq" id="WP_290002293.1">
    <property type="nucleotide sequence ID" value="NZ_JAUEPH010000007.1"/>
</dbReference>
<dbReference type="Pfam" id="PF01590">
    <property type="entry name" value="GAF"/>
    <property type="match status" value="1"/>
</dbReference>
<evidence type="ECO:0000256" key="13">
    <source>
        <dbReference type="ARBA" id="ARBA00023293"/>
    </source>
</evidence>
<dbReference type="InterPro" id="IPR003661">
    <property type="entry name" value="HisK_dim/P_dom"/>
</dbReference>
<dbReference type="InterPro" id="IPR003594">
    <property type="entry name" value="HATPase_dom"/>
</dbReference>
<feature type="domain" description="Histidine kinase" evidence="16">
    <location>
        <begin position="867"/>
        <end position="1089"/>
    </location>
</feature>
<evidence type="ECO:0000259" key="19">
    <source>
        <dbReference type="PROSITE" id="PS50113"/>
    </source>
</evidence>
<dbReference type="Pfam" id="PF00512">
    <property type="entry name" value="HisKA"/>
    <property type="match status" value="1"/>
</dbReference>
<dbReference type="SUPFAM" id="SSF55781">
    <property type="entry name" value="GAF domain-like"/>
    <property type="match status" value="1"/>
</dbReference>
<dbReference type="InterPro" id="IPR001610">
    <property type="entry name" value="PAC"/>
</dbReference>